<dbReference type="PANTHER" id="PTHR11059">
    <property type="entry name" value="DNA REPAIR PROTEIN RECN"/>
    <property type="match status" value="1"/>
</dbReference>
<dbReference type="PIRSF" id="PIRSF003128">
    <property type="entry name" value="RecN"/>
    <property type="match status" value="1"/>
</dbReference>
<keyword evidence="13" id="KW-1185">Reference proteome</keyword>
<evidence type="ECO:0000256" key="1">
    <source>
        <dbReference type="ARBA" id="ARBA00003618"/>
    </source>
</evidence>
<proteinExistence type="inferred from homology"/>
<keyword evidence="7 9" id="KW-0234">DNA repair</keyword>
<evidence type="ECO:0000313" key="13">
    <source>
        <dbReference type="Proteomes" id="UP001239019"/>
    </source>
</evidence>
<accession>A0ABU0W518</accession>
<dbReference type="CDD" id="cd03241">
    <property type="entry name" value="ABC_RecN"/>
    <property type="match status" value="2"/>
</dbReference>
<evidence type="ECO:0000256" key="7">
    <source>
        <dbReference type="ARBA" id="ARBA00023204"/>
    </source>
</evidence>
<dbReference type="InterPro" id="IPR004604">
    <property type="entry name" value="DNA_recomb/repair_RecN"/>
</dbReference>
<dbReference type="Gene3D" id="3.40.50.300">
    <property type="entry name" value="P-loop containing nucleotide triphosphate hydrolases"/>
    <property type="match status" value="2"/>
</dbReference>
<evidence type="ECO:0000256" key="9">
    <source>
        <dbReference type="PIRNR" id="PIRNR003128"/>
    </source>
</evidence>
<dbReference type="NCBIfam" id="NF008121">
    <property type="entry name" value="PRK10869.1"/>
    <property type="match status" value="1"/>
</dbReference>
<evidence type="ECO:0000259" key="11">
    <source>
        <dbReference type="Pfam" id="PF02463"/>
    </source>
</evidence>
<dbReference type="SUPFAM" id="SSF52540">
    <property type="entry name" value="P-loop containing nucleoside triphosphate hydrolases"/>
    <property type="match status" value="2"/>
</dbReference>
<dbReference type="Pfam" id="PF02463">
    <property type="entry name" value="SMC_N"/>
    <property type="match status" value="1"/>
</dbReference>
<keyword evidence="4" id="KW-0547">Nucleotide-binding</keyword>
<dbReference type="RefSeq" id="WP_306727606.1">
    <property type="nucleotide sequence ID" value="NZ_JAVDDT010000002.1"/>
</dbReference>
<dbReference type="InterPro" id="IPR027417">
    <property type="entry name" value="P-loop_NTPase"/>
</dbReference>
<keyword evidence="6" id="KW-0067">ATP-binding</keyword>
<evidence type="ECO:0000256" key="5">
    <source>
        <dbReference type="ARBA" id="ARBA00022763"/>
    </source>
</evidence>
<evidence type="ECO:0000256" key="3">
    <source>
        <dbReference type="ARBA" id="ARBA00021315"/>
    </source>
</evidence>
<comment type="similarity">
    <text evidence="2 9">Belongs to the RecN family.</text>
</comment>
<name>A0ABU0W518_9GAMM</name>
<dbReference type="EMBL" id="JAVDDT010000002">
    <property type="protein sequence ID" value="MDQ2069112.1"/>
    <property type="molecule type" value="Genomic_DNA"/>
</dbReference>
<gene>
    <name evidence="12" type="primary">recN</name>
    <name evidence="12" type="ORF">RBH19_04425</name>
</gene>
<feature type="domain" description="RecF/RecN/SMC N-terminal" evidence="11">
    <location>
        <begin position="1"/>
        <end position="509"/>
    </location>
</feature>
<evidence type="ECO:0000256" key="4">
    <source>
        <dbReference type="ARBA" id="ARBA00022741"/>
    </source>
</evidence>
<protein>
    <recommendedName>
        <fullName evidence="3 9">DNA repair protein RecN</fullName>
    </recommendedName>
    <alternativeName>
        <fullName evidence="8 9">Recombination protein N</fullName>
    </alternativeName>
</protein>
<dbReference type="NCBIfam" id="TIGR00634">
    <property type="entry name" value="recN"/>
    <property type="match status" value="1"/>
</dbReference>
<feature type="coiled-coil region" evidence="10">
    <location>
        <begin position="326"/>
        <end position="356"/>
    </location>
</feature>
<dbReference type="PANTHER" id="PTHR11059:SF0">
    <property type="entry name" value="DNA REPAIR PROTEIN RECN"/>
    <property type="match status" value="1"/>
</dbReference>
<evidence type="ECO:0000256" key="6">
    <source>
        <dbReference type="ARBA" id="ARBA00022840"/>
    </source>
</evidence>
<comment type="caution">
    <text evidence="12">The sequence shown here is derived from an EMBL/GenBank/DDBJ whole genome shotgun (WGS) entry which is preliminary data.</text>
</comment>
<comment type="function">
    <text evidence="1 9">May be involved in recombinational repair of damaged DNA.</text>
</comment>
<dbReference type="Proteomes" id="UP001239019">
    <property type="component" value="Unassembled WGS sequence"/>
</dbReference>
<organism evidence="12 13">
    <name type="scientific">Natronospira bacteriovora</name>
    <dbReference type="NCBI Taxonomy" id="3069753"/>
    <lineage>
        <taxon>Bacteria</taxon>
        <taxon>Pseudomonadati</taxon>
        <taxon>Pseudomonadota</taxon>
        <taxon>Gammaproteobacteria</taxon>
        <taxon>Natronospirales</taxon>
        <taxon>Natronospiraceae</taxon>
        <taxon>Natronospira</taxon>
    </lineage>
</organism>
<sequence length="555" mass="60982">MLTHLRIKDFALIDELDLELTGGLNVLTGETGAGKSILVDAIGLVLGDRADAAVVRHGHQRAEISVEFDLGHDPDTLAWLEEQELDDEAHCLLRRTINSQGRSRAYVNGHKVPVQQLRRLGERLMDIHGQHEHQSLLKPRTQLSLIDQYGDHAQELAAVRESWRAWKDAGERLAELEEAAGGGAEGAEFLRHQVRELEALELAPGEIEALESEHDRLRHGGRLLEEGQQALSLAYDGEEGSASDLLSQALHRVESLVALDARLEPIRSTLEQAGINLEEAGEDLRRYLSDLDLDPARLNWVADRIGTAHELARKHRVEPQALVDTLESMRERLDAIEHAGERLAEARQTVEDCRSRWQTAADALHAKRKATANTLSEKVTEVMQGLGLSGGQLAIQVTQDAEAPRANGADAVVFEVSMNAGQPLRSLARVASGGELSRIGLAIQVVAARRASIPAMIFDEVDAGIGGGVAEIVGRELRRLGERCQVLCVTHLAQVASQGHHHFRIAKNTRQGETFTRVTPLKDTERVEELARMLGGTEITETSRDHAREMMEKAG</sequence>
<keyword evidence="10" id="KW-0175">Coiled coil</keyword>
<evidence type="ECO:0000256" key="2">
    <source>
        <dbReference type="ARBA" id="ARBA00009441"/>
    </source>
</evidence>
<reference evidence="12 13" key="1">
    <citation type="submission" date="2023-08" db="EMBL/GenBank/DDBJ databases">
        <title>Whole-genome sequencing of halo(alkali)philic microorganisms from hypersaline lakes.</title>
        <authorList>
            <person name="Sorokin D.Y."/>
            <person name="Abbas B."/>
            <person name="Merkel A.Y."/>
        </authorList>
    </citation>
    <scope>NUCLEOTIDE SEQUENCE [LARGE SCALE GENOMIC DNA]</scope>
    <source>
        <strain evidence="12 13">AB-CW4</strain>
    </source>
</reference>
<evidence type="ECO:0000313" key="12">
    <source>
        <dbReference type="EMBL" id="MDQ2069112.1"/>
    </source>
</evidence>
<evidence type="ECO:0000256" key="10">
    <source>
        <dbReference type="SAM" id="Coils"/>
    </source>
</evidence>
<dbReference type="InterPro" id="IPR003395">
    <property type="entry name" value="RecF/RecN/SMC_N"/>
</dbReference>
<keyword evidence="5 9" id="KW-0227">DNA damage</keyword>
<evidence type="ECO:0000256" key="8">
    <source>
        <dbReference type="ARBA" id="ARBA00033408"/>
    </source>
</evidence>